<evidence type="ECO:0000256" key="1">
    <source>
        <dbReference type="SAM" id="Phobius"/>
    </source>
</evidence>
<dbReference type="EMBL" id="BRVP01000033">
    <property type="protein sequence ID" value="GLB54078.1"/>
    <property type="molecule type" value="Genomic_DNA"/>
</dbReference>
<evidence type="ECO:0008006" key="4">
    <source>
        <dbReference type="Google" id="ProtNLM"/>
    </source>
</evidence>
<gene>
    <name evidence="2" type="ORF">NBRC110019_31190</name>
</gene>
<feature type="transmembrane region" description="Helical" evidence="1">
    <location>
        <begin position="19"/>
        <end position="40"/>
    </location>
</feature>
<accession>A0A9W6B7K3</accession>
<organism evidence="2 3">
    <name type="scientific">Neptunitalea chrysea</name>
    <dbReference type="NCBI Taxonomy" id="1647581"/>
    <lineage>
        <taxon>Bacteria</taxon>
        <taxon>Pseudomonadati</taxon>
        <taxon>Bacteroidota</taxon>
        <taxon>Flavobacteriia</taxon>
        <taxon>Flavobacteriales</taxon>
        <taxon>Flavobacteriaceae</taxon>
        <taxon>Neptunitalea</taxon>
    </lineage>
</organism>
<keyword evidence="1" id="KW-0472">Membrane</keyword>
<keyword evidence="1" id="KW-1133">Transmembrane helix</keyword>
<sequence>MVFEKCAEFLVCIVLPSSFNIVLDANLVTLFLVFAFGLLLKIQADFMLKAYDLKEENDLTI</sequence>
<keyword evidence="1" id="KW-0812">Transmembrane</keyword>
<keyword evidence="3" id="KW-1185">Reference proteome</keyword>
<name>A0A9W6B7K3_9FLAO</name>
<comment type="caution">
    <text evidence="2">The sequence shown here is derived from an EMBL/GenBank/DDBJ whole genome shotgun (WGS) entry which is preliminary data.</text>
</comment>
<evidence type="ECO:0000313" key="2">
    <source>
        <dbReference type="EMBL" id="GLB54078.1"/>
    </source>
</evidence>
<dbReference type="Proteomes" id="UP001143545">
    <property type="component" value="Unassembled WGS sequence"/>
</dbReference>
<reference evidence="2" key="1">
    <citation type="submission" date="2022-07" db="EMBL/GenBank/DDBJ databases">
        <title>Taxonomy of Novel Oxalotrophic and Methylotrophic Bacteria.</title>
        <authorList>
            <person name="Sahin N."/>
            <person name="Tani A."/>
        </authorList>
    </citation>
    <scope>NUCLEOTIDE SEQUENCE</scope>
    <source>
        <strain evidence="2">AM327</strain>
    </source>
</reference>
<proteinExistence type="predicted"/>
<evidence type="ECO:0000313" key="3">
    <source>
        <dbReference type="Proteomes" id="UP001143545"/>
    </source>
</evidence>
<dbReference type="AlphaFoldDB" id="A0A9W6B7K3"/>
<protein>
    <recommendedName>
        <fullName evidence="4">DUF2975 domain-containing protein</fullName>
    </recommendedName>
</protein>